<keyword evidence="7" id="KW-1185">Reference proteome</keyword>
<keyword evidence="4 5" id="KW-0472">Membrane</keyword>
<feature type="transmembrane region" description="Helical" evidence="5">
    <location>
        <begin position="6"/>
        <end position="25"/>
    </location>
</feature>
<evidence type="ECO:0000256" key="4">
    <source>
        <dbReference type="ARBA" id="ARBA00023136"/>
    </source>
</evidence>
<feature type="transmembrane region" description="Helical" evidence="5">
    <location>
        <begin position="93"/>
        <end position="112"/>
    </location>
</feature>
<keyword evidence="3 5" id="KW-1133">Transmembrane helix</keyword>
<dbReference type="Proteomes" id="UP000318833">
    <property type="component" value="Unassembled WGS sequence"/>
</dbReference>
<dbReference type="GO" id="GO:0016020">
    <property type="term" value="C:membrane"/>
    <property type="evidence" value="ECO:0007669"/>
    <property type="project" value="UniProtKB-SubCell"/>
</dbReference>
<feature type="transmembrane region" description="Helical" evidence="5">
    <location>
        <begin position="46"/>
        <end position="63"/>
    </location>
</feature>
<gene>
    <name evidence="6" type="ORF">FOF46_26190</name>
</gene>
<evidence type="ECO:0000256" key="3">
    <source>
        <dbReference type="ARBA" id="ARBA00022989"/>
    </source>
</evidence>
<dbReference type="RefSeq" id="WP_109437353.1">
    <property type="nucleotide sequence ID" value="NZ_CANLFO010000004.1"/>
</dbReference>
<comment type="subcellular location">
    <subcellularLocation>
        <location evidence="1">Membrane</location>
        <topology evidence="1">Multi-pass membrane protein</topology>
    </subcellularLocation>
</comment>
<comment type="caution">
    <text evidence="6">The sequence shown here is derived from an EMBL/GenBank/DDBJ whole genome shotgun (WGS) entry which is preliminary data.</text>
</comment>
<name>A0A554VCN4_9FLAO</name>
<dbReference type="Pfam" id="PF13564">
    <property type="entry name" value="DoxX_2"/>
    <property type="match status" value="1"/>
</dbReference>
<proteinExistence type="predicted"/>
<dbReference type="EMBL" id="VLNR01000080">
    <property type="protein sequence ID" value="TSE04499.1"/>
    <property type="molecule type" value="Genomic_DNA"/>
</dbReference>
<evidence type="ECO:0000313" key="6">
    <source>
        <dbReference type="EMBL" id="TSE04499.1"/>
    </source>
</evidence>
<reference evidence="6 7" key="1">
    <citation type="submission" date="2019-07" db="EMBL/GenBank/DDBJ databases">
        <title>The draft genome sequence of Aquimarina algiphila M91.</title>
        <authorList>
            <person name="Meng X."/>
        </authorList>
    </citation>
    <scope>NUCLEOTIDE SEQUENCE [LARGE SCALE GENOMIC DNA]</scope>
    <source>
        <strain evidence="6 7">M91</strain>
    </source>
</reference>
<sequence length="115" mass="13038">MKIMYWSSTILISSFLFFSSYTYVFNKSTIDGIRALGFPDFFRIELAALKTIAAILLLIPNISLQIKEWTYAGVGFFLITAIVAHLAHKDSMLTILINLILITLLVISNMYLPEK</sequence>
<evidence type="ECO:0000313" key="7">
    <source>
        <dbReference type="Proteomes" id="UP000318833"/>
    </source>
</evidence>
<evidence type="ECO:0000256" key="2">
    <source>
        <dbReference type="ARBA" id="ARBA00022692"/>
    </source>
</evidence>
<dbReference type="AlphaFoldDB" id="A0A554VCN4"/>
<evidence type="ECO:0000256" key="1">
    <source>
        <dbReference type="ARBA" id="ARBA00004141"/>
    </source>
</evidence>
<feature type="transmembrane region" description="Helical" evidence="5">
    <location>
        <begin position="69"/>
        <end position="86"/>
    </location>
</feature>
<dbReference type="InterPro" id="IPR032808">
    <property type="entry name" value="DoxX"/>
</dbReference>
<evidence type="ECO:0000256" key="5">
    <source>
        <dbReference type="SAM" id="Phobius"/>
    </source>
</evidence>
<accession>A0A554VCN4</accession>
<protein>
    <submittedName>
        <fullName evidence="6">DoxX family protein</fullName>
    </submittedName>
</protein>
<organism evidence="6 7">
    <name type="scientific">Aquimarina algiphila</name>
    <dbReference type="NCBI Taxonomy" id="2047982"/>
    <lineage>
        <taxon>Bacteria</taxon>
        <taxon>Pseudomonadati</taxon>
        <taxon>Bacteroidota</taxon>
        <taxon>Flavobacteriia</taxon>
        <taxon>Flavobacteriales</taxon>
        <taxon>Flavobacteriaceae</taxon>
        <taxon>Aquimarina</taxon>
    </lineage>
</organism>
<keyword evidence="2 5" id="KW-0812">Transmembrane</keyword>
<dbReference type="OrthoDB" id="7960583at2"/>